<protein>
    <submittedName>
        <fullName evidence="2">4-carboxymuconolactone decarboxylase family protein</fullName>
    </submittedName>
</protein>
<dbReference type="SUPFAM" id="SSF69118">
    <property type="entry name" value="AhpD-like"/>
    <property type="match status" value="1"/>
</dbReference>
<dbReference type="EMBL" id="KZ826350">
    <property type="protein sequence ID" value="PYI06319.1"/>
    <property type="molecule type" value="Genomic_DNA"/>
</dbReference>
<dbReference type="InterPro" id="IPR003779">
    <property type="entry name" value="CMD-like"/>
</dbReference>
<dbReference type="Gene3D" id="1.20.1290.10">
    <property type="entry name" value="AhpD-like"/>
    <property type="match status" value="1"/>
</dbReference>
<organism evidence="2 3">
    <name type="scientific">Aspergillus sclerotiicarbonarius (strain CBS 121057 / IBT 28362)</name>
    <dbReference type="NCBI Taxonomy" id="1448318"/>
    <lineage>
        <taxon>Eukaryota</taxon>
        <taxon>Fungi</taxon>
        <taxon>Dikarya</taxon>
        <taxon>Ascomycota</taxon>
        <taxon>Pezizomycotina</taxon>
        <taxon>Eurotiomycetes</taxon>
        <taxon>Eurotiomycetidae</taxon>
        <taxon>Eurotiales</taxon>
        <taxon>Aspergillaceae</taxon>
        <taxon>Aspergillus</taxon>
        <taxon>Aspergillus subgen. Circumdati</taxon>
    </lineage>
</organism>
<dbReference type="Pfam" id="PF02627">
    <property type="entry name" value="CMD"/>
    <property type="match status" value="1"/>
</dbReference>
<proteinExistence type="predicted"/>
<dbReference type="OrthoDB" id="9998495at2759"/>
<accession>A0A319EWF5</accession>
<evidence type="ECO:0000259" key="1">
    <source>
        <dbReference type="Pfam" id="PF02627"/>
    </source>
</evidence>
<evidence type="ECO:0000313" key="2">
    <source>
        <dbReference type="EMBL" id="PYI06319.1"/>
    </source>
</evidence>
<dbReference type="AlphaFoldDB" id="A0A319EWF5"/>
<reference evidence="2 3" key="1">
    <citation type="submission" date="2018-02" db="EMBL/GenBank/DDBJ databases">
        <title>The genomes of Aspergillus section Nigri reveals drivers in fungal speciation.</title>
        <authorList>
            <consortium name="DOE Joint Genome Institute"/>
            <person name="Vesth T.C."/>
            <person name="Nybo J."/>
            <person name="Theobald S."/>
            <person name="Brandl J."/>
            <person name="Frisvad J.C."/>
            <person name="Nielsen K.F."/>
            <person name="Lyhne E.K."/>
            <person name="Kogle M.E."/>
            <person name="Kuo A."/>
            <person name="Riley R."/>
            <person name="Clum A."/>
            <person name="Nolan M."/>
            <person name="Lipzen A."/>
            <person name="Salamov A."/>
            <person name="Henrissat B."/>
            <person name="Wiebenga A."/>
            <person name="De vries R.P."/>
            <person name="Grigoriev I.V."/>
            <person name="Mortensen U.H."/>
            <person name="Andersen M.R."/>
            <person name="Baker S.E."/>
        </authorList>
    </citation>
    <scope>NUCLEOTIDE SEQUENCE [LARGE SCALE GENOMIC DNA]</scope>
    <source>
        <strain evidence="2 3">CBS 121057</strain>
    </source>
</reference>
<feature type="domain" description="Carboxymuconolactone decarboxylase-like" evidence="1">
    <location>
        <begin position="47"/>
        <end position="108"/>
    </location>
</feature>
<name>A0A319EWF5_ASPSB</name>
<sequence length="188" mass="20912">MRLPYVSNPPPTSTPEEANILTRMQARRAPGDLLPLDLALLHSFPIAEGWNTFLGAIRSRTSLSTVIRELIICRVAVLNGAEFEWEQHAPLLKEGGLSEEAMQAIRDVNLDIPQNVQSKVLSREEGAVLKYTDAMTKTVTVPEEIFQEVKAYFDDREVVEITTTAAAYNCVSRFLVALDVGEKNHSCL</sequence>
<dbReference type="PANTHER" id="PTHR34846:SF9">
    <property type="entry name" value="4-CARBOXYMUCONOLACTONE DECARBOXYLASE FAMILY PROTEIN (AFU_ORTHOLOGUE AFUA_1G03690)"/>
    <property type="match status" value="1"/>
</dbReference>
<dbReference type="VEuPathDB" id="FungiDB:BO78DRAFT_369035"/>
<gene>
    <name evidence="2" type="ORF">BO78DRAFT_369035</name>
</gene>
<keyword evidence="3" id="KW-1185">Reference proteome</keyword>
<dbReference type="PANTHER" id="PTHR34846">
    <property type="entry name" value="4-CARBOXYMUCONOLACTONE DECARBOXYLASE FAMILY PROTEIN (AFU_ORTHOLOGUE AFUA_6G11590)"/>
    <property type="match status" value="1"/>
</dbReference>
<dbReference type="InterPro" id="IPR029032">
    <property type="entry name" value="AhpD-like"/>
</dbReference>
<evidence type="ECO:0000313" key="3">
    <source>
        <dbReference type="Proteomes" id="UP000248423"/>
    </source>
</evidence>
<dbReference type="GO" id="GO:0051920">
    <property type="term" value="F:peroxiredoxin activity"/>
    <property type="evidence" value="ECO:0007669"/>
    <property type="project" value="InterPro"/>
</dbReference>
<dbReference type="Proteomes" id="UP000248423">
    <property type="component" value="Unassembled WGS sequence"/>
</dbReference>